<reference evidence="9" key="1">
    <citation type="journal article" date="2014" name="Front. Microbiol.">
        <title>High frequency of phylogenetically diverse reductive dehalogenase-homologous genes in deep subseafloor sedimentary metagenomes.</title>
        <authorList>
            <person name="Kawai M."/>
            <person name="Futagami T."/>
            <person name="Toyoda A."/>
            <person name="Takaki Y."/>
            <person name="Nishi S."/>
            <person name="Hori S."/>
            <person name="Arai W."/>
            <person name="Tsubouchi T."/>
            <person name="Morono Y."/>
            <person name="Uchiyama I."/>
            <person name="Ito T."/>
            <person name="Fujiyama A."/>
            <person name="Inagaki F."/>
            <person name="Takami H."/>
        </authorList>
    </citation>
    <scope>NUCLEOTIDE SEQUENCE</scope>
    <source>
        <strain evidence="9">Expedition CK06-06</strain>
    </source>
</reference>
<keyword evidence="3" id="KW-0479">Metal-binding</keyword>
<dbReference type="Gene3D" id="3.20.20.150">
    <property type="entry name" value="Divalent-metal-dependent TIM barrel enzymes"/>
    <property type="match status" value="1"/>
</dbReference>
<dbReference type="InterPro" id="IPR013022">
    <property type="entry name" value="Xyl_isomerase-like_TIM-brl"/>
</dbReference>
<feature type="domain" description="Xylose isomerase-like TIM barrel" evidence="8">
    <location>
        <begin position="30"/>
        <end position="278"/>
    </location>
</feature>
<evidence type="ECO:0000256" key="2">
    <source>
        <dbReference type="ARBA" id="ARBA00005340"/>
    </source>
</evidence>
<organism evidence="9">
    <name type="scientific">marine sediment metagenome</name>
    <dbReference type="NCBI Taxonomy" id="412755"/>
    <lineage>
        <taxon>unclassified sequences</taxon>
        <taxon>metagenomes</taxon>
        <taxon>ecological metagenomes</taxon>
    </lineage>
</organism>
<protein>
    <recommendedName>
        <fullName evidence="8">Xylose isomerase-like TIM barrel domain-containing protein</fullName>
    </recommendedName>
</protein>
<dbReference type="CDD" id="cd00019">
    <property type="entry name" value="AP2Ec"/>
    <property type="match status" value="1"/>
</dbReference>
<dbReference type="GO" id="GO:0006284">
    <property type="term" value="P:base-excision repair"/>
    <property type="evidence" value="ECO:0007669"/>
    <property type="project" value="TreeGrafter"/>
</dbReference>
<dbReference type="SMART" id="SM00518">
    <property type="entry name" value="AP2Ec"/>
    <property type="match status" value="1"/>
</dbReference>
<evidence type="ECO:0000256" key="7">
    <source>
        <dbReference type="ARBA" id="ARBA00023204"/>
    </source>
</evidence>
<dbReference type="GO" id="GO:0008081">
    <property type="term" value="F:phosphoric diester hydrolase activity"/>
    <property type="evidence" value="ECO:0007669"/>
    <property type="project" value="TreeGrafter"/>
</dbReference>
<dbReference type="NCBIfam" id="TIGR00587">
    <property type="entry name" value="nfo"/>
    <property type="match status" value="1"/>
</dbReference>
<dbReference type="SUPFAM" id="SSF51658">
    <property type="entry name" value="Xylose isomerase-like"/>
    <property type="match status" value="1"/>
</dbReference>
<evidence type="ECO:0000256" key="1">
    <source>
        <dbReference type="ARBA" id="ARBA00001947"/>
    </source>
</evidence>
<dbReference type="Pfam" id="PF01261">
    <property type="entry name" value="AP_endonuc_2"/>
    <property type="match status" value="1"/>
</dbReference>
<dbReference type="FunFam" id="3.20.20.150:FF:000001">
    <property type="entry name" value="Probable endonuclease 4"/>
    <property type="match status" value="1"/>
</dbReference>
<dbReference type="InterPro" id="IPR018246">
    <property type="entry name" value="AP_endonuc_F2_Zn_BS"/>
</dbReference>
<dbReference type="GO" id="GO:0003906">
    <property type="term" value="F:DNA-(apurinic or apyrimidinic site) endonuclease activity"/>
    <property type="evidence" value="ECO:0007669"/>
    <property type="project" value="TreeGrafter"/>
</dbReference>
<dbReference type="GO" id="GO:0008270">
    <property type="term" value="F:zinc ion binding"/>
    <property type="evidence" value="ECO:0007669"/>
    <property type="project" value="InterPro"/>
</dbReference>
<dbReference type="PROSITE" id="PS51432">
    <property type="entry name" value="AP_NUCLEASE_F2_4"/>
    <property type="match status" value="1"/>
</dbReference>
<comment type="similarity">
    <text evidence="2">Belongs to the AP endonuclease 2 family.</text>
</comment>
<dbReference type="PROSITE" id="PS00730">
    <property type="entry name" value="AP_NUCLEASE_F2_2"/>
    <property type="match status" value="1"/>
</dbReference>
<keyword evidence="5" id="KW-0378">Hydrolase</keyword>
<dbReference type="InterPro" id="IPR036237">
    <property type="entry name" value="Xyl_isomerase-like_sf"/>
</dbReference>
<evidence type="ECO:0000259" key="8">
    <source>
        <dbReference type="Pfam" id="PF01261"/>
    </source>
</evidence>
<evidence type="ECO:0000256" key="5">
    <source>
        <dbReference type="ARBA" id="ARBA00022801"/>
    </source>
</evidence>
<evidence type="ECO:0000313" key="9">
    <source>
        <dbReference type="EMBL" id="GAG58530.1"/>
    </source>
</evidence>
<dbReference type="AlphaFoldDB" id="X0YQL7"/>
<dbReference type="HAMAP" id="MF_00152">
    <property type="entry name" value="Nfo"/>
    <property type="match status" value="1"/>
</dbReference>
<keyword evidence="4" id="KW-0227">DNA damage</keyword>
<keyword evidence="7" id="KW-0234">DNA repair</keyword>
<sequence>MNEEEKRKQRLKIGCHVSIEGGIGNSVVRAGELGCNTMQIFSKNASTWREKILKKDEVESFRENLKNSNINPVFIHTSYLINLASPSDELYFKSINAFLEEMKRADLLLPDPYLIIHPGAHTGAGEEYGIQRIIRALNIILEKSADLNLKTMILLEDTAGSGTHLGYTFYQLKRMIEGAKDRKKIGICFDTCHAFAAGYDLSHQEGVEQTLEEIDKYVGLERLKVIHINDSKYPLGSRKDRHMHIGKGYIGLEGFKVLVNHKYLKDLPFILETPKNDEKDDLKNINLVKSLVSN</sequence>
<dbReference type="PROSITE" id="PS00731">
    <property type="entry name" value="AP_NUCLEASE_F2_3"/>
    <property type="match status" value="1"/>
</dbReference>
<comment type="cofactor">
    <cofactor evidence="1">
        <name>Zn(2+)</name>
        <dbReference type="ChEBI" id="CHEBI:29105"/>
    </cofactor>
</comment>
<dbReference type="InterPro" id="IPR001719">
    <property type="entry name" value="AP_endonuc_2"/>
</dbReference>
<keyword evidence="6" id="KW-0862">Zinc</keyword>
<dbReference type="PANTHER" id="PTHR21445">
    <property type="entry name" value="ENDONUCLEASE IV ENDODEOXYRIBONUCLEASE IV"/>
    <property type="match status" value="1"/>
</dbReference>
<gene>
    <name evidence="9" type="ORF">S01H4_07001</name>
</gene>
<dbReference type="PANTHER" id="PTHR21445:SF0">
    <property type="entry name" value="APURINIC-APYRIMIDINIC ENDONUCLEASE"/>
    <property type="match status" value="1"/>
</dbReference>
<proteinExistence type="inferred from homology"/>
<comment type="caution">
    <text evidence="9">The sequence shown here is derived from an EMBL/GenBank/DDBJ whole genome shotgun (WGS) entry which is preliminary data.</text>
</comment>
<accession>X0YQL7</accession>
<dbReference type="EMBL" id="BART01002237">
    <property type="protein sequence ID" value="GAG58530.1"/>
    <property type="molecule type" value="Genomic_DNA"/>
</dbReference>
<evidence type="ECO:0000256" key="6">
    <source>
        <dbReference type="ARBA" id="ARBA00022833"/>
    </source>
</evidence>
<evidence type="ECO:0000256" key="4">
    <source>
        <dbReference type="ARBA" id="ARBA00022763"/>
    </source>
</evidence>
<dbReference type="GO" id="GO:0003677">
    <property type="term" value="F:DNA binding"/>
    <property type="evidence" value="ECO:0007669"/>
    <property type="project" value="InterPro"/>
</dbReference>
<name>X0YQL7_9ZZZZ</name>
<evidence type="ECO:0000256" key="3">
    <source>
        <dbReference type="ARBA" id="ARBA00022723"/>
    </source>
</evidence>